<evidence type="ECO:0000313" key="2">
    <source>
        <dbReference type="Proteomes" id="UP000002624"/>
    </source>
</evidence>
<dbReference type="EMBL" id="GG692429">
    <property type="protein sequence ID" value="EER39182.1"/>
    <property type="molecule type" value="Genomic_DNA"/>
</dbReference>
<name>C6HJA6_AJECH</name>
<sequence>MASSTWSRIYHTKNELSQRQTIPGSYLTALEERLVIACKPLGRLQRGTVRRTMKESRSFDVSRFCQQHRKEDRIRLNVNTKNILESIATRHNIRLEPNYKILENFLFPQQKPVTRADSNEHWAYSAASLKAARNFFGDRVFNAIDSSHHPSD</sequence>
<protein>
    <submittedName>
        <fullName evidence="1">Uncharacterized protein</fullName>
    </submittedName>
</protein>
<dbReference type="VEuPathDB" id="FungiDB:HCDG_06287"/>
<reference evidence="2" key="1">
    <citation type="submission" date="2009-05" db="EMBL/GenBank/DDBJ databases">
        <title>The genome sequence of Ajellomyces capsulatus strain H143.</title>
        <authorList>
            <person name="Champion M."/>
            <person name="Cuomo C.A."/>
            <person name="Ma L.-J."/>
            <person name="Henn M.R."/>
            <person name="Sil A."/>
            <person name="Goldman B."/>
            <person name="Young S.K."/>
            <person name="Kodira C.D."/>
            <person name="Zeng Q."/>
            <person name="Koehrsen M."/>
            <person name="Alvarado L."/>
            <person name="Berlin A.M."/>
            <person name="Borenstein D."/>
            <person name="Chen Z."/>
            <person name="Engels R."/>
            <person name="Freedman E."/>
            <person name="Gellesch M."/>
            <person name="Goldberg J."/>
            <person name="Griggs A."/>
            <person name="Gujja S."/>
            <person name="Heiman D.I."/>
            <person name="Hepburn T.A."/>
            <person name="Howarth C."/>
            <person name="Jen D."/>
            <person name="Larson L."/>
            <person name="Lewis B."/>
            <person name="Mehta T."/>
            <person name="Park D."/>
            <person name="Pearson M."/>
            <person name="Roberts A."/>
            <person name="Saif S."/>
            <person name="Shea T.D."/>
            <person name="Shenoy N."/>
            <person name="Sisk P."/>
            <person name="Stolte C."/>
            <person name="Sykes S."/>
            <person name="Walk T."/>
            <person name="White J."/>
            <person name="Yandava C."/>
            <person name="Klein B."/>
            <person name="McEwen J.G."/>
            <person name="Puccia R."/>
            <person name="Goldman G.H."/>
            <person name="Felipe M.S."/>
            <person name="Nino-Vega G."/>
            <person name="San-Blas G."/>
            <person name="Taylor J.W."/>
            <person name="Mendoza L."/>
            <person name="Galagan J.E."/>
            <person name="Nusbaum C."/>
            <person name="Birren B.W."/>
        </authorList>
    </citation>
    <scope>NUCLEOTIDE SEQUENCE [LARGE SCALE GENOMIC DNA]</scope>
    <source>
        <strain evidence="2">H143</strain>
    </source>
</reference>
<evidence type="ECO:0000313" key="1">
    <source>
        <dbReference type="EMBL" id="EER39182.1"/>
    </source>
</evidence>
<dbReference type="HOGENOM" id="CLU_1721841_0_0_1"/>
<proteinExistence type="predicted"/>
<dbReference type="OrthoDB" id="4179467at2759"/>
<dbReference type="AlphaFoldDB" id="C6HJA6"/>
<gene>
    <name evidence="1" type="ORF">HCDG_06287</name>
</gene>
<accession>C6HJA6</accession>
<organism evidence="1 2">
    <name type="scientific">Ajellomyces capsulatus (strain H143)</name>
    <name type="common">Darling's disease fungus</name>
    <name type="synonym">Histoplasma capsulatum</name>
    <dbReference type="NCBI Taxonomy" id="544712"/>
    <lineage>
        <taxon>Eukaryota</taxon>
        <taxon>Fungi</taxon>
        <taxon>Dikarya</taxon>
        <taxon>Ascomycota</taxon>
        <taxon>Pezizomycotina</taxon>
        <taxon>Eurotiomycetes</taxon>
        <taxon>Eurotiomycetidae</taxon>
        <taxon>Onygenales</taxon>
        <taxon>Ajellomycetaceae</taxon>
        <taxon>Histoplasma</taxon>
    </lineage>
</organism>
<dbReference type="Proteomes" id="UP000002624">
    <property type="component" value="Unassembled WGS sequence"/>
</dbReference>